<evidence type="ECO:0000313" key="2">
    <source>
        <dbReference type="Proteomes" id="UP000297225"/>
    </source>
</evidence>
<dbReference type="AlphaFoldDB" id="A0A4Y8WMM1"/>
<dbReference type="InterPro" id="IPR005901">
    <property type="entry name" value="GLPGLI"/>
</dbReference>
<accession>A0A4Y8WMM1</accession>
<gene>
    <name evidence="1" type="ORF">E4P47_09655</name>
</gene>
<dbReference type="OrthoDB" id="1010927at2"/>
<proteinExistence type="predicted"/>
<organism evidence="1 2">
    <name type="scientific">Porphyromonas levii</name>
    <dbReference type="NCBI Taxonomy" id="28114"/>
    <lineage>
        <taxon>Bacteria</taxon>
        <taxon>Pseudomonadati</taxon>
        <taxon>Bacteroidota</taxon>
        <taxon>Bacteroidia</taxon>
        <taxon>Bacteroidales</taxon>
        <taxon>Porphyromonadaceae</taxon>
        <taxon>Porphyromonas</taxon>
    </lineage>
</organism>
<sequence length="271" mass="31456">MSKHKLLILFALIVIGLPLSAQSYKAMYEEKEVNLHDQEVTSDLFMLEISKKGTSLFQSYYTLQQDSIGRACREAGMSSQERVAQMRTIPPGSSNILFYNPATMKYTELDYGLYYFKTVEDIKAPDYAFEDSTKLVAGYTSEMATAHLYGRDWVIYYTTEIPLPYGPWKINGLPGLVTEAYSIDGAYKFTLTGFEVLDEDVNIEIPLKMLNQPVQEVSRNELMWIRKQIACKDPRPIIKKYSKNYDMSGMYHNKIDRMYRELSKRYQYIEQ</sequence>
<evidence type="ECO:0000313" key="1">
    <source>
        <dbReference type="EMBL" id="TFH93933.1"/>
    </source>
</evidence>
<dbReference type="EMBL" id="SPNC01000250">
    <property type="protein sequence ID" value="TFH93933.1"/>
    <property type="molecule type" value="Genomic_DNA"/>
</dbReference>
<dbReference type="RefSeq" id="WP_134848872.1">
    <property type="nucleotide sequence ID" value="NZ_CP197400.1"/>
</dbReference>
<name>A0A4Y8WMM1_9PORP</name>
<comment type="caution">
    <text evidence="1">The sequence shown here is derived from an EMBL/GenBank/DDBJ whole genome shotgun (WGS) entry which is preliminary data.</text>
</comment>
<protein>
    <submittedName>
        <fullName evidence="1">GLPGLI family protein</fullName>
    </submittedName>
</protein>
<dbReference type="STRING" id="1122973.GCA_000379925_01028"/>
<dbReference type="NCBIfam" id="TIGR01200">
    <property type="entry name" value="GLPGLI"/>
    <property type="match status" value="1"/>
</dbReference>
<reference evidence="1 2" key="1">
    <citation type="submission" date="2019-03" db="EMBL/GenBank/DDBJ databases">
        <title>Porphyromonas levii Isolated from the Uterus of Dairy Cows.</title>
        <authorList>
            <person name="Francis A.M."/>
        </authorList>
    </citation>
    <scope>NUCLEOTIDE SEQUENCE [LARGE SCALE GENOMIC DNA]</scope>
    <source>
        <strain evidence="1 2">AF5678</strain>
    </source>
</reference>
<dbReference type="Proteomes" id="UP000297225">
    <property type="component" value="Unassembled WGS sequence"/>
</dbReference>
<keyword evidence="2" id="KW-1185">Reference proteome</keyword>